<dbReference type="OrthoDB" id="298012at2759"/>
<reference evidence="5 6" key="1">
    <citation type="submission" date="2016-03" db="EMBL/GenBank/DDBJ databases">
        <title>Fine-scale spatial genetic structure of a fungal parasite of coffee scale insects.</title>
        <authorList>
            <person name="Jackson D."/>
            <person name="Zemenick K.A."/>
            <person name="Malloure B."/>
            <person name="Quandt C.A."/>
            <person name="James T.Y."/>
        </authorList>
    </citation>
    <scope>NUCLEOTIDE SEQUENCE [LARGE SCALE GENOMIC DNA]</scope>
    <source>
        <strain evidence="5 6">UM487</strain>
    </source>
</reference>
<dbReference type="InterPro" id="IPR006140">
    <property type="entry name" value="D-isomer_DH_NAD-bd"/>
</dbReference>
<dbReference type="EMBL" id="LUKN01001705">
    <property type="protein sequence ID" value="OAR00456.1"/>
    <property type="molecule type" value="Genomic_DNA"/>
</dbReference>
<keyword evidence="2" id="KW-0520">NAD</keyword>
<dbReference type="PANTHER" id="PTHR43333">
    <property type="entry name" value="2-HACID_DH_C DOMAIN-CONTAINING PROTEIN"/>
    <property type="match status" value="1"/>
</dbReference>
<dbReference type="GO" id="GO:0051287">
    <property type="term" value="F:NAD binding"/>
    <property type="evidence" value="ECO:0007669"/>
    <property type="project" value="InterPro"/>
</dbReference>
<sequence>MTLVQLSPPNKTLKGHKLLLTDPRALPKDALERLHASFPDLHVQPFDADATNPWDDVTLALGSSSRLPSIDEAGRLELFQLTMAGADGLIGKPIFDDTKISFCTANGVHGPQISEWVVGTFLAFQHQLPEYLQNQQQGRWKPSKTPADDSVGQRVLSLPRGILGYGSVGRQVARVCKAMGMSVHAYTLHPRRTPSARRDDSYAPPGLGDPG</sequence>
<keyword evidence="6" id="KW-1185">Reference proteome</keyword>
<dbReference type="SUPFAM" id="SSF51735">
    <property type="entry name" value="NAD(P)-binding Rossmann-fold domains"/>
    <property type="match status" value="1"/>
</dbReference>
<evidence type="ECO:0000256" key="3">
    <source>
        <dbReference type="SAM" id="MobiDB-lite"/>
    </source>
</evidence>
<gene>
    <name evidence="5" type="ORF">LLEC1_08168</name>
</gene>
<evidence type="ECO:0000256" key="2">
    <source>
        <dbReference type="ARBA" id="ARBA00023027"/>
    </source>
</evidence>
<comment type="caution">
    <text evidence="5">The sequence shown here is derived from an EMBL/GenBank/DDBJ whole genome shotgun (WGS) entry which is preliminary data.</text>
</comment>
<feature type="non-terminal residue" evidence="5">
    <location>
        <position position="211"/>
    </location>
</feature>
<evidence type="ECO:0000256" key="1">
    <source>
        <dbReference type="ARBA" id="ARBA00023002"/>
    </source>
</evidence>
<dbReference type="InterPro" id="IPR036291">
    <property type="entry name" value="NAD(P)-bd_dom_sf"/>
</dbReference>
<dbReference type="Gene3D" id="3.40.50.720">
    <property type="entry name" value="NAD(P)-binding Rossmann-like Domain"/>
    <property type="match status" value="2"/>
</dbReference>
<dbReference type="GO" id="GO:0016491">
    <property type="term" value="F:oxidoreductase activity"/>
    <property type="evidence" value="ECO:0007669"/>
    <property type="project" value="UniProtKB-KW"/>
</dbReference>
<dbReference type="Pfam" id="PF02826">
    <property type="entry name" value="2-Hacid_dh_C"/>
    <property type="match status" value="1"/>
</dbReference>
<proteinExistence type="predicted"/>
<keyword evidence="1" id="KW-0560">Oxidoreductase</keyword>
<name>A0A179ICP8_CORDF</name>
<protein>
    <recommendedName>
        <fullName evidence="4">D-isomer specific 2-hydroxyacid dehydrogenase NAD-binding domain-containing protein</fullName>
    </recommendedName>
</protein>
<feature type="region of interest" description="Disordered" evidence="3">
    <location>
        <begin position="189"/>
        <end position="211"/>
    </location>
</feature>
<dbReference type="AlphaFoldDB" id="A0A179ICP8"/>
<accession>A0A179ICP8</accession>
<evidence type="ECO:0000313" key="5">
    <source>
        <dbReference type="EMBL" id="OAR00456.1"/>
    </source>
</evidence>
<feature type="domain" description="D-isomer specific 2-hydroxyacid dehydrogenase NAD-binding" evidence="4">
    <location>
        <begin position="119"/>
        <end position="194"/>
    </location>
</feature>
<dbReference type="Proteomes" id="UP000243081">
    <property type="component" value="Unassembled WGS sequence"/>
</dbReference>
<organism evidence="5 6">
    <name type="scientific">Cordyceps confragosa</name>
    <name type="common">Lecanicillium lecanii</name>
    <dbReference type="NCBI Taxonomy" id="2714763"/>
    <lineage>
        <taxon>Eukaryota</taxon>
        <taxon>Fungi</taxon>
        <taxon>Dikarya</taxon>
        <taxon>Ascomycota</taxon>
        <taxon>Pezizomycotina</taxon>
        <taxon>Sordariomycetes</taxon>
        <taxon>Hypocreomycetidae</taxon>
        <taxon>Hypocreales</taxon>
        <taxon>Cordycipitaceae</taxon>
        <taxon>Akanthomyces</taxon>
    </lineage>
</organism>
<dbReference type="PANTHER" id="PTHR43333:SF1">
    <property type="entry name" value="D-ISOMER SPECIFIC 2-HYDROXYACID DEHYDROGENASE NAD-BINDING DOMAIN-CONTAINING PROTEIN"/>
    <property type="match status" value="1"/>
</dbReference>
<evidence type="ECO:0000259" key="4">
    <source>
        <dbReference type="Pfam" id="PF02826"/>
    </source>
</evidence>
<evidence type="ECO:0000313" key="6">
    <source>
        <dbReference type="Proteomes" id="UP000243081"/>
    </source>
</evidence>